<evidence type="ECO:0000313" key="1">
    <source>
        <dbReference type="EMBL" id="AYF52765.1"/>
    </source>
</evidence>
<reference evidence="1" key="1">
    <citation type="submission" date="2017-11" db="EMBL/GenBank/DDBJ databases">
        <title>The Silenced vanM Gene Cluster on Plasmid was Prevalent in Clinical Isolates of Enterococci from Hangzhou, China.</title>
        <authorList>
            <person name="Sun L."/>
            <person name="Qu T."/>
            <person name="Chen Y."/>
            <person name="Fu Y."/>
            <person name="Yang Q."/>
            <person name="Yu Y."/>
        </authorList>
    </citation>
    <scope>NUCLEOTIDE SEQUENCE</scope>
    <source>
        <strain evidence="1">SRR6</strain>
        <plasmid evidence="1">pEMSRR6</plasmid>
    </source>
</reference>
<name>A0A3G1TVA4_ENTFC</name>
<dbReference type="AlphaFoldDB" id="A0A3G1TVA4"/>
<geneLocation type="plasmid" evidence="1">
    <name>pEMSRR6</name>
</geneLocation>
<sequence>MDIFEVKPDSGKFIVLQEKRVIAIERTEIEAYKKIHELAEQYIEDLNNNFQEFLTQNE</sequence>
<accession>A0A3G1TVA4</accession>
<dbReference type="RefSeq" id="WP_002350506.1">
    <property type="nucleotide sequence ID" value="NZ_CP039730.1"/>
</dbReference>
<proteinExistence type="predicted"/>
<protein>
    <submittedName>
        <fullName evidence="1">Uncharacterized protein</fullName>
    </submittedName>
</protein>
<organism evidence="1">
    <name type="scientific">Enterococcus faecium</name>
    <name type="common">Streptococcus faecium</name>
    <dbReference type="NCBI Taxonomy" id="1352"/>
    <lineage>
        <taxon>Bacteria</taxon>
        <taxon>Bacillati</taxon>
        <taxon>Bacillota</taxon>
        <taxon>Bacilli</taxon>
        <taxon>Lactobacillales</taxon>
        <taxon>Enterococcaceae</taxon>
        <taxon>Enterococcus</taxon>
    </lineage>
</organism>
<dbReference type="EMBL" id="MG640601">
    <property type="protein sequence ID" value="AYF52765.1"/>
    <property type="molecule type" value="Genomic_DNA"/>
</dbReference>
<keyword evidence="1" id="KW-0614">Plasmid</keyword>